<evidence type="ECO:0000256" key="1">
    <source>
        <dbReference type="SAM" id="MobiDB-lite"/>
    </source>
</evidence>
<evidence type="ECO:0000313" key="3">
    <source>
        <dbReference type="Proteomes" id="UP000230559"/>
    </source>
</evidence>
<reference evidence="2 3" key="1">
    <citation type="submission" date="2017-10" db="EMBL/GenBank/DDBJ databases">
        <title>Draft genome sequence of Anoxybacillus flavithermus KU2-6-11 from caldera Uzon (Russia:Kamchtka).</title>
        <authorList>
            <person name="Korzhuk A.V."/>
            <person name="Rozanov A.S."/>
            <person name="Bryanskaya A.V."/>
            <person name="Peltek S.E."/>
        </authorList>
    </citation>
    <scope>NUCLEOTIDE SEQUENCE [LARGE SCALE GENOMIC DNA]</scope>
    <source>
        <strain evidence="2 3">KU2-6_11</strain>
    </source>
</reference>
<dbReference type="EMBL" id="PEDM01000024">
    <property type="protein sequence ID" value="PIC04375.1"/>
    <property type="molecule type" value="Genomic_DNA"/>
</dbReference>
<organism evidence="2 3">
    <name type="scientific">Anoxybacillus flavithermus</name>
    <dbReference type="NCBI Taxonomy" id="33934"/>
    <lineage>
        <taxon>Bacteria</taxon>
        <taxon>Bacillati</taxon>
        <taxon>Bacillota</taxon>
        <taxon>Bacilli</taxon>
        <taxon>Bacillales</taxon>
        <taxon>Anoxybacillaceae</taxon>
        <taxon>Anoxybacillus</taxon>
    </lineage>
</organism>
<sequence>MVNLYLLKRKDVSYIVTNEIFYPATAQTSKISNNENGKTAKTKDHEVKNERNAKTPQLIEIPSTKSFILSSQSG</sequence>
<dbReference type="AlphaFoldDB" id="A0A2G5RNP7"/>
<gene>
    <name evidence="2" type="ORF">CS060_10285</name>
</gene>
<dbReference type="Proteomes" id="UP000230559">
    <property type="component" value="Unassembled WGS sequence"/>
</dbReference>
<name>A0A2G5RNP7_9BACL</name>
<protein>
    <submittedName>
        <fullName evidence="2">Uncharacterized protein</fullName>
    </submittedName>
</protein>
<feature type="compositionally biased region" description="Basic and acidic residues" evidence="1">
    <location>
        <begin position="41"/>
        <end position="53"/>
    </location>
</feature>
<comment type="caution">
    <text evidence="2">The sequence shown here is derived from an EMBL/GenBank/DDBJ whole genome shotgun (WGS) entry which is preliminary data.</text>
</comment>
<feature type="region of interest" description="Disordered" evidence="1">
    <location>
        <begin position="31"/>
        <end position="55"/>
    </location>
</feature>
<accession>A0A2G5RNP7</accession>
<proteinExistence type="predicted"/>
<evidence type="ECO:0000313" key="2">
    <source>
        <dbReference type="EMBL" id="PIC04375.1"/>
    </source>
</evidence>